<dbReference type="InterPro" id="IPR051430">
    <property type="entry name" value="Fungal_TF_Env_Response"/>
</dbReference>
<feature type="compositionally biased region" description="Low complexity" evidence="7">
    <location>
        <begin position="564"/>
        <end position="584"/>
    </location>
</feature>
<dbReference type="InterPro" id="IPR007219">
    <property type="entry name" value="XnlR_reg_dom"/>
</dbReference>
<dbReference type="CDD" id="cd00067">
    <property type="entry name" value="GAL4"/>
    <property type="match status" value="1"/>
</dbReference>
<dbReference type="OrthoDB" id="4159781at2759"/>
<evidence type="ECO:0000256" key="2">
    <source>
        <dbReference type="ARBA" id="ARBA00022833"/>
    </source>
</evidence>
<dbReference type="SMART" id="SM00906">
    <property type="entry name" value="Fungal_trans"/>
    <property type="match status" value="1"/>
</dbReference>
<dbReference type="PANTHER" id="PTHR31944:SF131">
    <property type="entry name" value="HEME-RESPONSIVE ZINC FINGER TRANSCRIPTION FACTOR HAP1"/>
    <property type="match status" value="1"/>
</dbReference>
<feature type="region of interest" description="Disordered" evidence="7">
    <location>
        <begin position="881"/>
        <end position="910"/>
    </location>
</feature>
<accession>A7TJF2</accession>
<dbReference type="Gene3D" id="4.10.240.10">
    <property type="entry name" value="Zn(2)-C6 fungal-type DNA-binding domain"/>
    <property type="match status" value="1"/>
</dbReference>
<evidence type="ECO:0000256" key="7">
    <source>
        <dbReference type="SAM" id="MobiDB-lite"/>
    </source>
</evidence>
<keyword evidence="5" id="KW-0804">Transcription</keyword>
<keyword evidence="1" id="KW-0479">Metal-binding</keyword>
<keyword evidence="6" id="KW-0539">Nucleus</keyword>
<dbReference type="PANTHER" id="PTHR31944">
    <property type="entry name" value="HEME-RESPONSIVE ZINC FINGER TRANSCRIPTION FACTOR HAP1"/>
    <property type="match status" value="1"/>
</dbReference>
<name>A7TJF2_VANPO</name>
<feature type="compositionally biased region" description="Low complexity" evidence="7">
    <location>
        <begin position="883"/>
        <end position="899"/>
    </location>
</feature>
<dbReference type="OMA" id="TTRALFF"/>
<dbReference type="Proteomes" id="UP000000267">
    <property type="component" value="Unassembled WGS sequence"/>
</dbReference>
<dbReference type="eggNOG" id="ENOG502QRPQ">
    <property type="taxonomic scope" value="Eukaryota"/>
</dbReference>
<keyword evidence="10" id="KW-1185">Reference proteome</keyword>
<dbReference type="GO" id="GO:0071456">
    <property type="term" value="P:cellular response to hypoxia"/>
    <property type="evidence" value="ECO:0007669"/>
    <property type="project" value="UniProtKB-ARBA"/>
</dbReference>
<gene>
    <name evidence="9" type="ORF">Kpol_1061p26</name>
</gene>
<dbReference type="STRING" id="436907.A7TJF2"/>
<keyword evidence="3" id="KW-0805">Transcription regulation</keyword>
<dbReference type="GO" id="GO:0045892">
    <property type="term" value="P:negative regulation of DNA-templated transcription"/>
    <property type="evidence" value="ECO:0007669"/>
    <property type="project" value="UniProtKB-ARBA"/>
</dbReference>
<evidence type="ECO:0000313" key="9">
    <source>
        <dbReference type="EMBL" id="EDO17602.1"/>
    </source>
</evidence>
<dbReference type="GO" id="GO:0005634">
    <property type="term" value="C:nucleus"/>
    <property type="evidence" value="ECO:0007669"/>
    <property type="project" value="TreeGrafter"/>
</dbReference>
<dbReference type="AlphaFoldDB" id="A7TJF2"/>
<dbReference type="FunCoup" id="A7TJF2">
    <property type="interactions" value="561"/>
</dbReference>
<dbReference type="InParanoid" id="A7TJF2"/>
<dbReference type="GO" id="GO:0008270">
    <property type="term" value="F:zinc ion binding"/>
    <property type="evidence" value="ECO:0007669"/>
    <property type="project" value="InterPro"/>
</dbReference>
<dbReference type="FunFam" id="4.10.240.10:FF:000014">
    <property type="entry name" value="HAP1p Zinc finger transcription factor"/>
    <property type="match status" value="1"/>
</dbReference>
<evidence type="ECO:0000256" key="5">
    <source>
        <dbReference type="ARBA" id="ARBA00023163"/>
    </source>
</evidence>
<dbReference type="EMBL" id="DS480401">
    <property type="protein sequence ID" value="EDO17602.1"/>
    <property type="molecule type" value="Genomic_DNA"/>
</dbReference>
<proteinExistence type="predicted"/>
<sequence length="1274" mass="143004">MNTEAAGKVKRKRNRIPLSCTICRKRKVKCDKTHPHCNQCIKTGVHHLCHYMEQSWAGEVGKEMSRDLELKKLRDKVKALEELLSKVKQTEPLGKNVDINPDMCTPESVSLATSLTNNNGNVLAALDSTLNLSPDVLNNFQKYDNDELDLTIQFDMLHLKNKGTVHLGATHWLAVMKGDPYLKLLWSQLFIMREKLSEWYSQKKRLSKKKMDKMQQCPVMRRKLKNESNGLLNPIPTKCPVGHSKFKSNAITENDSFPRPMSGMNFPDSASHTSLLNLPLSKSPLPNFSQLSRSTTPINSGNIDGDISMSKIISNICDLLPPKSVISVYLDKFFRHIYPVIPIIDEQSFRLSLNRMLGLLQTDSDMVKTLKISKISDYCTLGILVIIMRLTWLSLSSNTCDIDLTSTFIISGAQLPTTINASKIKEESVIMQYEPSVETLRLIRKYLIKFDEISSFSNSNVSLITVQFAIFYKLYLKSCADASSTNTNQVEPMDSIGGQDNETHQVLMSSITQMAFSCGLHRDPDNFPQLNSITDSQSLTTNGSTNNLEAMVQASADMNGGTFNKTTSQNNSNNSNNSKEAQASTERYKHTWRKTWYYIVSMDVEQSLSLGTPRLLRTIRDISDTKLPSASKIDYVKDIKELIVVKNYSLFFQIDLVIISVLNHILNVSVAKNVKKSDLDSLINSLKDLTHNNKPINDVINDLMNKGLLSESEGVVDQNADESYGLPSLEDLAYPERMKPDLDGNISNLDKKIELPHESTTKALLFSKHLTVRVLLFLLNYILFTHYEPLASEDPETINVAKNYAQSALDYAMDGFKNCVFFFTSLKNSKSTDSLFNYMEVMLTTHCLDVGNRGLQYIICLILRSKCGPLSGMGDTTVMATKSSSASSTTSGSGENSCSENEEDFDPNSLKKKGAMNEIVDFDKRIDLEADDDLSKLLYARIALFYELTDQISHKYKFASKLNKSVKFFMSLLQHPLNKMSTDGKPSSLLMSGWKHPRINNMPKNFKNSTQFILSADTEQLKRCPVYQDTVGYMGSVPDISVGRNTGFYSNNGMQQSRQLKIQLPSLRAYNPVTYNKSNIREVETDESIEQFKKRRLENVNEEEHIIGDILDPVQQGPPSFLTSRNNLVQRDLKTFNRVNSSADLLPPLENVTRSLTPINDLSVFSDGSNFSSMVKSEDNTVNNDLVNLISPASVTSSDSQNIPDFEDFLLQDTNFNNGLQIDPSSLCEAVGIRNIDQLDMNLVGMYSSDFLPIDNIGSTNLQGINGGDYSVWN</sequence>
<evidence type="ECO:0000256" key="6">
    <source>
        <dbReference type="ARBA" id="ARBA00023242"/>
    </source>
</evidence>
<dbReference type="InterPro" id="IPR001138">
    <property type="entry name" value="Zn2Cys6_DnaBD"/>
</dbReference>
<dbReference type="HOGENOM" id="CLU_004380_0_0_1"/>
<dbReference type="SMART" id="SM00066">
    <property type="entry name" value="GAL4"/>
    <property type="match status" value="1"/>
</dbReference>
<dbReference type="Gene3D" id="1.20.5.170">
    <property type="match status" value="1"/>
</dbReference>
<dbReference type="PhylomeDB" id="A7TJF2"/>
<protein>
    <recommendedName>
        <fullName evidence="8">Zn(2)-C6 fungal-type domain-containing protein</fullName>
    </recommendedName>
</protein>
<dbReference type="GO" id="GO:0006351">
    <property type="term" value="P:DNA-templated transcription"/>
    <property type="evidence" value="ECO:0007669"/>
    <property type="project" value="InterPro"/>
</dbReference>
<dbReference type="Pfam" id="PF00172">
    <property type="entry name" value="Zn_clus"/>
    <property type="match status" value="1"/>
</dbReference>
<evidence type="ECO:0000256" key="1">
    <source>
        <dbReference type="ARBA" id="ARBA00022723"/>
    </source>
</evidence>
<reference evidence="9 10" key="1">
    <citation type="journal article" date="2007" name="Proc. Natl. Acad. Sci. U.S.A.">
        <title>Independent sorting-out of thousands of duplicated gene pairs in two yeast species descended from a whole-genome duplication.</title>
        <authorList>
            <person name="Scannell D.R."/>
            <person name="Frank A.C."/>
            <person name="Conant G.C."/>
            <person name="Byrne K.P."/>
            <person name="Woolfit M."/>
            <person name="Wolfe K.H."/>
        </authorList>
    </citation>
    <scope>NUCLEOTIDE SEQUENCE [LARGE SCALE GENOMIC DNA]</scope>
    <source>
        <strain evidence="10">ATCC 22028 / DSM 70294 / BCRC 21397 / CBS 2163 / NBRC 10782 / NRRL Y-8283 / UCD 57-17</strain>
    </source>
</reference>
<dbReference type="RefSeq" id="XP_001645460.1">
    <property type="nucleotide sequence ID" value="XM_001645410.1"/>
</dbReference>
<evidence type="ECO:0000259" key="8">
    <source>
        <dbReference type="PROSITE" id="PS50048"/>
    </source>
</evidence>
<dbReference type="InterPro" id="IPR036864">
    <property type="entry name" value="Zn2-C6_fun-type_DNA-bd_sf"/>
</dbReference>
<dbReference type="SUPFAM" id="SSF57701">
    <property type="entry name" value="Zn2/Cys6 DNA-binding domain"/>
    <property type="match status" value="1"/>
</dbReference>
<dbReference type="PROSITE" id="PS50048">
    <property type="entry name" value="ZN2_CY6_FUNGAL_2"/>
    <property type="match status" value="1"/>
</dbReference>
<dbReference type="InterPro" id="IPR046347">
    <property type="entry name" value="bZIP_sf"/>
</dbReference>
<dbReference type="GO" id="GO:0000978">
    <property type="term" value="F:RNA polymerase II cis-regulatory region sequence-specific DNA binding"/>
    <property type="evidence" value="ECO:0007669"/>
    <property type="project" value="TreeGrafter"/>
</dbReference>
<evidence type="ECO:0000256" key="4">
    <source>
        <dbReference type="ARBA" id="ARBA00023125"/>
    </source>
</evidence>
<evidence type="ECO:0000256" key="3">
    <source>
        <dbReference type="ARBA" id="ARBA00023015"/>
    </source>
</evidence>
<dbReference type="GO" id="GO:0001228">
    <property type="term" value="F:DNA-binding transcription activator activity, RNA polymerase II-specific"/>
    <property type="evidence" value="ECO:0007669"/>
    <property type="project" value="TreeGrafter"/>
</dbReference>
<dbReference type="SUPFAM" id="SSF57959">
    <property type="entry name" value="Leucine zipper domain"/>
    <property type="match status" value="1"/>
</dbReference>
<organism evidence="10">
    <name type="scientific">Vanderwaltozyma polyspora (strain ATCC 22028 / DSM 70294 / BCRC 21397 / CBS 2163 / NBRC 10782 / NRRL Y-8283 / UCD 57-17)</name>
    <name type="common">Kluyveromyces polysporus</name>
    <dbReference type="NCBI Taxonomy" id="436907"/>
    <lineage>
        <taxon>Eukaryota</taxon>
        <taxon>Fungi</taxon>
        <taxon>Dikarya</taxon>
        <taxon>Ascomycota</taxon>
        <taxon>Saccharomycotina</taxon>
        <taxon>Saccharomycetes</taxon>
        <taxon>Saccharomycetales</taxon>
        <taxon>Saccharomycetaceae</taxon>
        <taxon>Vanderwaltozyma</taxon>
    </lineage>
</organism>
<keyword evidence="2" id="KW-0862">Zinc</keyword>
<feature type="domain" description="Zn(2)-C6 fungal-type" evidence="8">
    <location>
        <begin position="19"/>
        <end position="51"/>
    </location>
</feature>
<keyword evidence="4" id="KW-0238">DNA-binding</keyword>
<evidence type="ECO:0000313" key="10">
    <source>
        <dbReference type="Proteomes" id="UP000000267"/>
    </source>
</evidence>
<feature type="region of interest" description="Disordered" evidence="7">
    <location>
        <begin position="559"/>
        <end position="585"/>
    </location>
</feature>
<dbReference type="CDD" id="cd12148">
    <property type="entry name" value="fungal_TF_MHR"/>
    <property type="match status" value="1"/>
</dbReference>
<dbReference type="PROSITE" id="PS00463">
    <property type="entry name" value="ZN2_CY6_FUNGAL_1"/>
    <property type="match status" value="1"/>
</dbReference>
<dbReference type="SMR" id="A7TJF2"/>
<dbReference type="GeneID" id="5545833"/>
<dbReference type="KEGG" id="vpo:Kpol_1061p26"/>